<proteinExistence type="predicted"/>
<gene>
    <name evidence="1" type="ORF">PGLA1383_LOCUS21122</name>
</gene>
<accession>A0A813EP34</accession>
<dbReference type="Proteomes" id="UP000654075">
    <property type="component" value="Unassembled WGS sequence"/>
</dbReference>
<dbReference type="EMBL" id="CAJNNV010014793">
    <property type="protein sequence ID" value="CAE8602890.1"/>
    <property type="molecule type" value="Genomic_DNA"/>
</dbReference>
<protein>
    <submittedName>
        <fullName evidence="1">Uncharacterized protein</fullName>
    </submittedName>
</protein>
<dbReference type="AlphaFoldDB" id="A0A813EP34"/>
<evidence type="ECO:0000313" key="2">
    <source>
        <dbReference type="Proteomes" id="UP000654075"/>
    </source>
</evidence>
<name>A0A813EP34_POLGL</name>
<sequence length="402" mass="45271">MRNASGLESFNASFAASRVPKGQRPDVYINNGMMVIRPSLAIYNGLVQLWRSGDFSLYYSDEEVTDQDVFIELCLIRRQCGPVADLDACVWNHGTWIPEQFWRHCPAEAAVLRHNFKPSREPLLARNLADAFRLGTCRMRALGLPAIQGCFTGFVNDNGDELTFEFCCLGTSLTGDRSGGSPYCWSHGATYERCCLGSHDAVHLQKDLTAYGDSWYGLSSVPDHPPKEWLDGLCLVSYARNRLTIGSLSPLSPTGPEGFYRSEGWPLKAAQSTFGFVIKCNGAHGILVFFRFNWAQYRAQHRGHALVEKLDNLLAESFGDDRTHLHDMACIPEECVAVLEAEEVIPPRRALRVVLWSYILERHLQLSRYQAKGLPAPLFEFFDQLYTYDATMSNLMTLDHLL</sequence>
<keyword evidence="2" id="KW-1185">Reference proteome</keyword>
<organism evidence="1 2">
    <name type="scientific">Polarella glacialis</name>
    <name type="common">Dinoflagellate</name>
    <dbReference type="NCBI Taxonomy" id="89957"/>
    <lineage>
        <taxon>Eukaryota</taxon>
        <taxon>Sar</taxon>
        <taxon>Alveolata</taxon>
        <taxon>Dinophyceae</taxon>
        <taxon>Suessiales</taxon>
        <taxon>Suessiaceae</taxon>
        <taxon>Polarella</taxon>
    </lineage>
</organism>
<evidence type="ECO:0000313" key="1">
    <source>
        <dbReference type="EMBL" id="CAE8602890.1"/>
    </source>
</evidence>
<reference evidence="1" key="1">
    <citation type="submission" date="2021-02" db="EMBL/GenBank/DDBJ databases">
        <authorList>
            <person name="Dougan E. K."/>
            <person name="Rhodes N."/>
            <person name="Thang M."/>
            <person name="Chan C."/>
        </authorList>
    </citation>
    <scope>NUCLEOTIDE SEQUENCE</scope>
</reference>
<comment type="caution">
    <text evidence="1">The sequence shown here is derived from an EMBL/GenBank/DDBJ whole genome shotgun (WGS) entry which is preliminary data.</text>
</comment>